<accession>A0A919ALU4</accession>
<dbReference type="AlphaFoldDB" id="A0A919ALU4"/>
<dbReference type="Proteomes" id="UP000630923">
    <property type="component" value="Unassembled WGS sequence"/>
</dbReference>
<evidence type="ECO:0000256" key="1">
    <source>
        <dbReference type="SAM" id="MobiDB-lite"/>
    </source>
</evidence>
<feature type="region of interest" description="Disordered" evidence="1">
    <location>
        <begin position="41"/>
        <end position="67"/>
    </location>
</feature>
<keyword evidence="3" id="KW-1185">Reference proteome</keyword>
<dbReference type="Gene3D" id="1.10.10.60">
    <property type="entry name" value="Homeodomain-like"/>
    <property type="match status" value="1"/>
</dbReference>
<reference evidence="2" key="1">
    <citation type="journal article" date="2014" name="Int. J. Syst. Evol. Microbiol.">
        <title>Complete genome sequence of Corynebacterium casei LMG S-19264T (=DSM 44701T), isolated from a smear-ripened cheese.</title>
        <authorList>
            <consortium name="US DOE Joint Genome Institute (JGI-PGF)"/>
            <person name="Walter F."/>
            <person name="Albersmeier A."/>
            <person name="Kalinowski J."/>
            <person name="Ruckert C."/>
        </authorList>
    </citation>
    <scope>NUCLEOTIDE SEQUENCE</scope>
    <source>
        <strain evidence="2">KCTC 42590</strain>
    </source>
</reference>
<protein>
    <submittedName>
        <fullName evidence="2">Global cell cycle regulator GcrA-like protein</fullName>
    </submittedName>
</protein>
<dbReference type="EMBL" id="BNCI01000001">
    <property type="protein sequence ID" value="GHF12921.1"/>
    <property type="molecule type" value="Genomic_DNA"/>
</dbReference>
<evidence type="ECO:0000313" key="2">
    <source>
        <dbReference type="EMBL" id="GHF12921.1"/>
    </source>
</evidence>
<name>A0A919ALU4_9PROT</name>
<dbReference type="Pfam" id="PF07750">
    <property type="entry name" value="GcrA"/>
    <property type="match status" value="1"/>
</dbReference>
<organism evidence="2 3">
    <name type="scientific">Kordiimonas sediminis</name>
    <dbReference type="NCBI Taxonomy" id="1735581"/>
    <lineage>
        <taxon>Bacteria</taxon>
        <taxon>Pseudomonadati</taxon>
        <taxon>Pseudomonadota</taxon>
        <taxon>Alphaproteobacteria</taxon>
        <taxon>Kordiimonadales</taxon>
        <taxon>Kordiimonadaceae</taxon>
        <taxon>Kordiimonas</taxon>
    </lineage>
</organism>
<evidence type="ECO:0000313" key="3">
    <source>
        <dbReference type="Proteomes" id="UP000630923"/>
    </source>
</evidence>
<comment type="caution">
    <text evidence="2">The sequence shown here is derived from an EMBL/GenBank/DDBJ whole genome shotgun (WGS) entry which is preliminary data.</text>
</comment>
<dbReference type="RefSeq" id="WP_191249845.1">
    <property type="nucleotide sequence ID" value="NZ_BNCI01000001.1"/>
</dbReference>
<reference evidence="2" key="2">
    <citation type="submission" date="2020-09" db="EMBL/GenBank/DDBJ databases">
        <authorList>
            <person name="Sun Q."/>
            <person name="Kim S."/>
        </authorList>
    </citation>
    <scope>NUCLEOTIDE SEQUENCE</scope>
    <source>
        <strain evidence="2">KCTC 42590</strain>
    </source>
</reference>
<proteinExistence type="predicted"/>
<gene>
    <name evidence="2" type="ORF">GCM10017044_03610</name>
</gene>
<dbReference type="InterPro" id="IPR011681">
    <property type="entry name" value="GcrA"/>
</dbReference>
<sequence length="138" mass="15533">MAWTDERIEKLKELWDSGLSASQIAKELAEGVTRNAVIGKAHRLGLKSRPSPVKSDKTKPKAAPKKVVKKETSKFVTLLDLTDRMCKWPHGHPGDDDFHFCGKSSEPGMPYCAAHCAEAYQAQPPRRDRRQQQRAPIR</sequence>